<protein>
    <submittedName>
        <fullName evidence="1">Uncharacterized protein</fullName>
    </submittedName>
</protein>
<evidence type="ECO:0000313" key="2">
    <source>
        <dbReference type="Proteomes" id="UP001243375"/>
    </source>
</evidence>
<keyword evidence="2" id="KW-1185">Reference proteome</keyword>
<accession>A0ACC2XA40</accession>
<proteinExistence type="predicted"/>
<reference evidence="1" key="1">
    <citation type="submission" date="2023-04" db="EMBL/GenBank/DDBJ databases">
        <title>Draft Genome sequencing of Naganishia species isolated from polar environments using Oxford Nanopore Technology.</title>
        <authorList>
            <person name="Leo P."/>
            <person name="Venkateswaran K."/>
        </authorList>
    </citation>
    <scope>NUCLEOTIDE SEQUENCE</scope>
    <source>
        <strain evidence="1">MNA-CCFEE 5425</strain>
    </source>
</reference>
<gene>
    <name evidence="1" type="ORF">QFC22_002604</name>
</gene>
<dbReference type="Proteomes" id="UP001243375">
    <property type="component" value="Unassembled WGS sequence"/>
</dbReference>
<evidence type="ECO:0000313" key="1">
    <source>
        <dbReference type="EMBL" id="KAJ9120673.1"/>
    </source>
</evidence>
<comment type="caution">
    <text evidence="1">The sequence shown here is derived from an EMBL/GenBank/DDBJ whole genome shotgun (WGS) entry which is preliminary data.</text>
</comment>
<organism evidence="1 2">
    <name type="scientific">Naganishia vaughanmartiniae</name>
    <dbReference type="NCBI Taxonomy" id="1424756"/>
    <lineage>
        <taxon>Eukaryota</taxon>
        <taxon>Fungi</taxon>
        <taxon>Dikarya</taxon>
        <taxon>Basidiomycota</taxon>
        <taxon>Agaricomycotina</taxon>
        <taxon>Tremellomycetes</taxon>
        <taxon>Filobasidiales</taxon>
        <taxon>Filobasidiaceae</taxon>
        <taxon>Naganishia</taxon>
    </lineage>
</organism>
<dbReference type="EMBL" id="JASBWU010000006">
    <property type="protein sequence ID" value="KAJ9120673.1"/>
    <property type="molecule type" value="Genomic_DNA"/>
</dbReference>
<sequence length="737" mass="82449">MSQAHDMLDHIAIEEYLGSLDHPAAILLCLSETEYGHSSNPVLSPNALAVSSSKSQGSRFGASRPELVRMGSGTGSYNWPSTYGSTTSSTSSTDRIPVKLGKSPSLRKRSGAWPTPPDECKLLWGNRYMTADTEELLIEELSHDGLLQRVWSLGNGKSNKIFTLASKQSSERRIVWRITPIRNGRYLILTGREETQDPVSWNDDPAEVEKQRPKTPPRWLSVPGMSDATRQHNELFGSVDWASTPLGPPERAETYFTWSMIPLRGPTGAVDGIFIPNFDNTARVISERRMQTLNILSRAIAESRTVEHIAARSLPAFQDNNDIGFMIMYLSEVAGGDLDQETQDKESQRTRSTTGSSRSRQHSLTGDDMSLEFQLAVHTGFSIVEDHDRYIPRNVRSDRLRPVDSYDDEDSYPLARYIRMAHCDEAVVISEADNLTELLPNLSPNPFGDFPINAIVMPIRSSMEDRTHGIVIIGLNTRLEFNTAYKDWLNTIKGLLATGLASVKLHGEQMARARYLAALTKRKNDELQVLLKKKTDDLRSAELTMSMAFDCCPTGIWISNAADEIVFLNPAYYQITGLNPSAPLASWTDLVHPDDLEMATRALAECRYMRSKTEFRILKPPDSKHGSPETRWLESIAGPPYDSSGQLCGTIMDITHRKEKEEYQVRRAEDALERKRQQESFIDMLRNPLSAICLAVEGIVDQLDVLATGTEASVQAELRNLIKDTEVVSLCTAHMKR</sequence>
<name>A0ACC2XA40_9TREE</name>